<dbReference type="PANTHER" id="PTHR13261:SF0">
    <property type="entry name" value="BRCA2 AND CDKN1A-INTERACTING PROTEIN"/>
    <property type="match status" value="1"/>
</dbReference>
<gene>
    <name evidence="5" type="ORF">IFM89_011498</name>
</gene>
<comment type="similarity">
    <text evidence="1">Belongs to the BCP1 family.</text>
</comment>
<evidence type="ECO:0000259" key="3">
    <source>
        <dbReference type="PROSITE" id="PS51787"/>
    </source>
</evidence>
<dbReference type="Pfam" id="PF02190">
    <property type="entry name" value="LON_substr_bdg"/>
    <property type="match status" value="1"/>
</dbReference>
<accession>A0A835IBJ3</accession>
<name>A0A835IBJ3_9MAGN</name>
<dbReference type="Gene3D" id="2.30.130.40">
    <property type="entry name" value="LON domain-like"/>
    <property type="match status" value="1"/>
</dbReference>
<evidence type="ECO:0000256" key="2">
    <source>
        <dbReference type="SAM" id="MobiDB-lite"/>
    </source>
</evidence>
<dbReference type="SUPFAM" id="SSF88697">
    <property type="entry name" value="PUA domain-like"/>
    <property type="match status" value="1"/>
</dbReference>
<dbReference type="InterPro" id="IPR025602">
    <property type="entry name" value="BCP1_family"/>
</dbReference>
<dbReference type="InterPro" id="IPR046336">
    <property type="entry name" value="Lon_prtase_N_sf"/>
</dbReference>
<feature type="region of interest" description="Disordered" evidence="2">
    <location>
        <begin position="258"/>
        <end position="278"/>
    </location>
</feature>
<dbReference type="InterPro" id="IPR034750">
    <property type="entry name" value="CULT"/>
</dbReference>
<dbReference type="EMBL" id="JADFTS010000003">
    <property type="protein sequence ID" value="KAF9613774.1"/>
    <property type="molecule type" value="Genomic_DNA"/>
</dbReference>
<dbReference type="Pfam" id="PF13862">
    <property type="entry name" value="BCCIP"/>
    <property type="match status" value="1"/>
</dbReference>
<dbReference type="InterPro" id="IPR015947">
    <property type="entry name" value="PUA-like_sf"/>
</dbReference>
<organism evidence="5 6">
    <name type="scientific">Coptis chinensis</name>
    <dbReference type="NCBI Taxonomy" id="261450"/>
    <lineage>
        <taxon>Eukaryota</taxon>
        <taxon>Viridiplantae</taxon>
        <taxon>Streptophyta</taxon>
        <taxon>Embryophyta</taxon>
        <taxon>Tracheophyta</taxon>
        <taxon>Spermatophyta</taxon>
        <taxon>Magnoliopsida</taxon>
        <taxon>Ranunculales</taxon>
        <taxon>Ranunculaceae</taxon>
        <taxon>Coptidoideae</taxon>
        <taxon>Coptis</taxon>
    </lineage>
</organism>
<evidence type="ECO:0000313" key="5">
    <source>
        <dbReference type="EMBL" id="KAF9613774.1"/>
    </source>
</evidence>
<proteinExistence type="inferred from homology"/>
<dbReference type="Proteomes" id="UP000631114">
    <property type="component" value="Unassembled WGS sequence"/>
</dbReference>
<dbReference type="CDD" id="cd15777">
    <property type="entry name" value="CRBN_C_like"/>
    <property type="match status" value="1"/>
</dbReference>
<dbReference type="SMART" id="SM00464">
    <property type="entry name" value="LON"/>
    <property type="match status" value="1"/>
</dbReference>
<dbReference type="AlphaFoldDB" id="A0A835IBJ3"/>
<dbReference type="OrthoDB" id="267517at2759"/>
<dbReference type="FunFam" id="2.170.150.20:FF:000007">
    <property type="entry name" value="Protein cereblon"/>
    <property type="match status" value="1"/>
</dbReference>
<keyword evidence="6" id="KW-1185">Reference proteome</keyword>
<evidence type="ECO:0000313" key="6">
    <source>
        <dbReference type="Proteomes" id="UP000631114"/>
    </source>
</evidence>
<evidence type="ECO:0000259" key="4">
    <source>
        <dbReference type="PROSITE" id="PS51788"/>
    </source>
</evidence>
<dbReference type="PROSITE" id="PS51787">
    <property type="entry name" value="LON_N"/>
    <property type="match status" value="1"/>
</dbReference>
<feature type="domain" description="CULT" evidence="4">
    <location>
        <begin position="432"/>
        <end position="556"/>
    </location>
</feature>
<feature type="domain" description="Lon N-terminal" evidence="3">
    <location>
        <begin position="81"/>
        <end position="433"/>
    </location>
</feature>
<dbReference type="Gene3D" id="1.20.58.1480">
    <property type="match status" value="1"/>
</dbReference>
<comment type="caution">
    <text evidence="5">The sequence shown here is derived from an EMBL/GenBank/DDBJ whole genome shotgun (WGS) entry which is preliminary data.</text>
</comment>
<dbReference type="InterPro" id="IPR003111">
    <property type="entry name" value="Lon_prtase_N"/>
</dbReference>
<dbReference type="Gene3D" id="2.170.150.20">
    <property type="entry name" value="Peptide methionine sulfoxide reductase"/>
    <property type="match status" value="1"/>
</dbReference>
<sequence>MQAEDEEEEERMWRELDMEELQVEEVDDVDMSSSDNESMGIRNVDDVTFATCLVNMDSNLGEVDDAQKSVPFLAGGAVLNLPMFYLEGVVVFPEATLCLRVTQSTFKASVERALNQVDAPNTIGVVHVHKDPDNEKLHFSSVGTTVEILQYRRLGDSSLNVLTRGQQRFRLWHRWIDVEGAPCAEVQIIEEDLPLRTPRDAFGQLASLVNFGNSSSSHQVLPDASHSEYACSEDEINSEHISETSFEDDLTPMELQMHHSAMKSCKRDDRSNESTSSDSSQFVCELGHKLKGYCTQNFGGSSGKNCNGRIRNDYSGIHHGYQPVVGRKPEVCERWKAWVAAESKLSCRASRSFWPHWVYRMYDSYGLAQRAAVKWKQIIGAPSLDGLAKKPDILSFYIASRIPITESLKQELLEIDGVSYRLRREIEFLECMDFVRCKTCQSVIAKRSEMLVMSRDGPLGVSMDLNGYVPQIMTFYKANGLALLGCPSEECSWFLGYAWTKSTCNACTSVMGCWHFLWKTEKLCDQFGGLVITFSYELYPDKSSNKEKRKRIQSSSEQDDEDNDEEVQADFAFFDPKSHDFSGVKMLLKNYLDDKEWDLSGFVDLILGQPTVGTVIKIEGDEDNTPYSIDHRCIMEIKEFLLQVCRKDVTRDLRVLLEKQAHNVGLLVSQHVVNLPPQLLPPLFDGLFDEVSWGTEDEPTKELQESFRFRYYILATKVYKHKNIDQKGTSKGSTDDPIIYIKPEDEIFHKLSSWSFSFALRTGQLVAQELRNYRLTGLVMAIKADKVQIFQKELHSLINGS</sequence>
<dbReference type="PANTHER" id="PTHR13261">
    <property type="entry name" value="BRCA2 AND CDKN1A INTERACTING PROTEIN"/>
    <property type="match status" value="1"/>
</dbReference>
<dbReference type="FunFam" id="1.20.58.1480:FF:000007">
    <property type="entry name" value="Lon protease homolog"/>
    <property type="match status" value="1"/>
</dbReference>
<protein>
    <recommendedName>
        <fullName evidence="7">Protein cereblon</fullName>
    </recommendedName>
</protein>
<reference evidence="5 6" key="1">
    <citation type="submission" date="2020-10" db="EMBL/GenBank/DDBJ databases">
        <title>The Coptis chinensis genome and diversification of protoberbering-type alkaloids.</title>
        <authorList>
            <person name="Wang B."/>
            <person name="Shu S."/>
            <person name="Song C."/>
            <person name="Liu Y."/>
        </authorList>
    </citation>
    <scope>NUCLEOTIDE SEQUENCE [LARGE SCALE GENOMIC DNA]</scope>
    <source>
        <strain evidence="5">HL-2020</strain>
        <tissue evidence="5">Leaf</tissue>
    </source>
</reference>
<evidence type="ECO:0000256" key="1">
    <source>
        <dbReference type="ARBA" id="ARBA00006781"/>
    </source>
</evidence>
<dbReference type="GO" id="GO:0005634">
    <property type="term" value="C:nucleus"/>
    <property type="evidence" value="ECO:0007669"/>
    <property type="project" value="TreeGrafter"/>
</dbReference>
<evidence type="ECO:0008006" key="7">
    <source>
        <dbReference type="Google" id="ProtNLM"/>
    </source>
</evidence>
<dbReference type="PROSITE" id="PS51788">
    <property type="entry name" value="CULT"/>
    <property type="match status" value="1"/>
</dbReference>